<feature type="transmembrane region" description="Helical" evidence="10">
    <location>
        <begin position="313"/>
        <end position="335"/>
    </location>
</feature>
<evidence type="ECO:0000259" key="11">
    <source>
        <dbReference type="PROSITE" id="PS50111"/>
    </source>
</evidence>
<evidence type="ECO:0000313" key="14">
    <source>
        <dbReference type="Proteomes" id="UP000095350"/>
    </source>
</evidence>
<dbReference type="Pfam" id="PF00015">
    <property type="entry name" value="MCPsignal"/>
    <property type="match status" value="1"/>
</dbReference>
<feature type="domain" description="Methyl-accepting transducer" evidence="11">
    <location>
        <begin position="401"/>
        <end position="659"/>
    </location>
</feature>
<dbReference type="Gene3D" id="1.10.287.950">
    <property type="entry name" value="Methyl-accepting chemotaxis protein"/>
    <property type="match status" value="1"/>
</dbReference>
<evidence type="ECO:0000256" key="1">
    <source>
        <dbReference type="ARBA" id="ARBA00004651"/>
    </source>
</evidence>
<dbReference type="GO" id="GO:0007165">
    <property type="term" value="P:signal transduction"/>
    <property type="evidence" value="ECO:0007669"/>
    <property type="project" value="UniProtKB-KW"/>
</dbReference>
<dbReference type="GO" id="GO:0005886">
    <property type="term" value="C:plasma membrane"/>
    <property type="evidence" value="ECO:0007669"/>
    <property type="project" value="UniProtKB-SubCell"/>
</dbReference>
<proteinExistence type="inferred from homology"/>
<keyword evidence="5 10" id="KW-1133">Transmembrane helix</keyword>
<dbReference type="AlphaFoldDB" id="A0A173SLJ7"/>
<gene>
    <name evidence="13" type="primary">mcpC_1</name>
    <name evidence="13" type="ORF">ERS852572_01016</name>
</gene>
<evidence type="ECO:0000256" key="9">
    <source>
        <dbReference type="PROSITE-ProRule" id="PRU00284"/>
    </source>
</evidence>
<dbReference type="InterPro" id="IPR003660">
    <property type="entry name" value="HAMP_dom"/>
</dbReference>
<dbReference type="EMBL" id="CYXZ01000006">
    <property type="protein sequence ID" value="CUM90058.1"/>
    <property type="molecule type" value="Genomic_DNA"/>
</dbReference>
<dbReference type="SMART" id="SM00283">
    <property type="entry name" value="MA"/>
    <property type="match status" value="1"/>
</dbReference>
<feature type="domain" description="HAMP" evidence="12">
    <location>
        <begin position="333"/>
        <end position="389"/>
    </location>
</feature>
<dbReference type="Gene3D" id="3.30.450.20">
    <property type="entry name" value="PAS domain"/>
    <property type="match status" value="2"/>
</dbReference>
<dbReference type="InterPro" id="IPR004089">
    <property type="entry name" value="MCPsignal_dom"/>
</dbReference>
<dbReference type="PROSITE" id="PS50885">
    <property type="entry name" value="HAMP"/>
    <property type="match status" value="1"/>
</dbReference>
<keyword evidence="6 10" id="KW-0472">Membrane</keyword>
<evidence type="ECO:0000256" key="5">
    <source>
        <dbReference type="ARBA" id="ARBA00022989"/>
    </source>
</evidence>
<evidence type="ECO:0000259" key="12">
    <source>
        <dbReference type="PROSITE" id="PS50885"/>
    </source>
</evidence>
<keyword evidence="3" id="KW-0145">Chemotaxis</keyword>
<comment type="subcellular location">
    <subcellularLocation>
        <location evidence="1">Cell membrane</location>
        <topology evidence="1">Multi-pass membrane protein</topology>
    </subcellularLocation>
</comment>
<keyword evidence="2" id="KW-1003">Cell membrane</keyword>
<dbReference type="InterPro" id="IPR033479">
    <property type="entry name" value="dCache_1"/>
</dbReference>
<evidence type="ECO:0000256" key="8">
    <source>
        <dbReference type="ARBA" id="ARBA00029447"/>
    </source>
</evidence>
<accession>A0A173SLJ7</accession>
<name>A0A173SLJ7_9FIRM</name>
<dbReference type="Proteomes" id="UP000095350">
    <property type="component" value="Unassembled WGS sequence"/>
</dbReference>
<organism evidence="13 14">
    <name type="scientific">Roseburia intestinalis</name>
    <dbReference type="NCBI Taxonomy" id="166486"/>
    <lineage>
        <taxon>Bacteria</taxon>
        <taxon>Bacillati</taxon>
        <taxon>Bacillota</taxon>
        <taxon>Clostridia</taxon>
        <taxon>Lachnospirales</taxon>
        <taxon>Lachnospiraceae</taxon>
        <taxon>Roseburia</taxon>
    </lineage>
</organism>
<keyword evidence="4 10" id="KW-0812">Transmembrane</keyword>
<dbReference type="SUPFAM" id="SSF58104">
    <property type="entry name" value="Methyl-accepting chemotaxis protein (MCP) signaling domain"/>
    <property type="match status" value="1"/>
</dbReference>
<dbReference type="OrthoDB" id="5449717at2"/>
<dbReference type="PROSITE" id="PS50111">
    <property type="entry name" value="CHEMOTAXIS_TRANSDUC_2"/>
    <property type="match status" value="1"/>
</dbReference>
<evidence type="ECO:0000256" key="10">
    <source>
        <dbReference type="SAM" id="Phobius"/>
    </source>
</evidence>
<evidence type="ECO:0000256" key="7">
    <source>
        <dbReference type="ARBA" id="ARBA00023224"/>
    </source>
</evidence>
<reference evidence="13 14" key="1">
    <citation type="submission" date="2015-09" db="EMBL/GenBank/DDBJ databases">
        <authorList>
            <consortium name="Pathogen Informatics"/>
        </authorList>
    </citation>
    <scope>NUCLEOTIDE SEQUENCE [LARGE SCALE GENOMIC DNA]</scope>
    <source>
        <strain evidence="13 14">2789STDY5834960</strain>
    </source>
</reference>
<comment type="similarity">
    <text evidence="8">Belongs to the methyl-accepting chemotaxis (MCP) protein family.</text>
</comment>
<protein>
    <submittedName>
        <fullName evidence="13">Methyl-accepting chemotaxis protein mcpC</fullName>
    </submittedName>
</protein>
<evidence type="ECO:0000313" key="13">
    <source>
        <dbReference type="EMBL" id="CUM90058.1"/>
    </source>
</evidence>
<dbReference type="PANTHER" id="PTHR32089:SF112">
    <property type="entry name" value="LYSOZYME-LIKE PROTEIN-RELATED"/>
    <property type="match status" value="1"/>
</dbReference>
<keyword evidence="7 9" id="KW-0807">Transducer</keyword>
<sequence length="697" mass="76887">MKSIKTKIIVTVILCSLVSTFICGAISIVNSVSTSYEDSQQEMQLKCVSQSDELDTMMQNVSQSVEMVYSIAVAKLEHAASFRTSKDYVDTYTKQMLPILMQSAQNTKGALTAYIRYNPEFTEPTSGLFLTRDNSDSEFESVTPTDFSMYDPSDVEHVGWYYIPVQNGKETWMEPYLNSNIGVYMISYVIPIEVDGESIGIIGMDIDFSEFTDTIDSLSIFDSGYGFLVNESGKVMYHKDLEIGSNLADADSGLQSVVDALGNEQTEETAVSYTYQGKDKVMYYKTLENGMKFVLTAPKTELQEKSRQLAKQIFGGAAFAMILTIIIGTVLGFTITKPITQIDGIVKQTAEFEFASNPANQHLYKRKDETGRMAISLHNMRKNLRQMVANIRHVYTDLKNTTEQLSDTTKRVREMSSVNTDTTQELAAAMEETAATMETVNTTVSDIKERATDIERYSKEGRESSVEVKERAGQLKLKTQAASEKTVQMYENVQQKTEAAMEQAKAVEKINQFTQAILEISSQTNLLALNASIEAARAGEAGKGFAVVAGEIGTLATQTSTTVGSINEIIDEVNQAVANMTGCLKESTDFLEQTVLKDYEDFMGVADQYTKDATVFDDDMSAISGQINTLLSSIVEIADAMQGVSSTVSEAADGVTDIAQKTLEVSGIVQGNETLVDNNRENIVRLNSVIEMFHDEK</sequence>
<dbReference type="RefSeq" id="WP_055193588.1">
    <property type="nucleotide sequence ID" value="NZ_CABIYH010000006.1"/>
</dbReference>
<evidence type="ECO:0000256" key="2">
    <source>
        <dbReference type="ARBA" id="ARBA00022475"/>
    </source>
</evidence>
<evidence type="ECO:0000256" key="3">
    <source>
        <dbReference type="ARBA" id="ARBA00022500"/>
    </source>
</evidence>
<dbReference type="CDD" id="cd12913">
    <property type="entry name" value="PDC1_MCP_like"/>
    <property type="match status" value="1"/>
</dbReference>
<dbReference type="CDD" id="cd12912">
    <property type="entry name" value="PDC2_MCP_like"/>
    <property type="match status" value="1"/>
</dbReference>
<evidence type="ECO:0000256" key="6">
    <source>
        <dbReference type="ARBA" id="ARBA00023136"/>
    </source>
</evidence>
<dbReference type="PaxDb" id="166486-ERS852572_01016"/>
<dbReference type="Pfam" id="PF02743">
    <property type="entry name" value="dCache_1"/>
    <property type="match status" value="1"/>
</dbReference>
<evidence type="ECO:0000256" key="4">
    <source>
        <dbReference type="ARBA" id="ARBA00022692"/>
    </source>
</evidence>
<dbReference type="PANTHER" id="PTHR32089">
    <property type="entry name" value="METHYL-ACCEPTING CHEMOTAXIS PROTEIN MCPB"/>
    <property type="match status" value="1"/>
</dbReference>
<dbReference type="STRING" id="166486.ERS852572_01016"/>
<dbReference type="GO" id="GO:0006935">
    <property type="term" value="P:chemotaxis"/>
    <property type="evidence" value="ECO:0007669"/>
    <property type="project" value="UniProtKB-KW"/>
</dbReference>